<keyword evidence="2" id="KW-1185">Reference proteome</keyword>
<dbReference type="OrthoDB" id="8195004at2759"/>
<proteinExistence type="predicted"/>
<organism evidence="1 2">
    <name type="scientific">Thelohanellus kitauei</name>
    <name type="common">Myxosporean</name>
    <dbReference type="NCBI Taxonomy" id="669202"/>
    <lineage>
        <taxon>Eukaryota</taxon>
        <taxon>Metazoa</taxon>
        <taxon>Cnidaria</taxon>
        <taxon>Myxozoa</taxon>
        <taxon>Myxosporea</taxon>
        <taxon>Bivalvulida</taxon>
        <taxon>Platysporina</taxon>
        <taxon>Myxobolidae</taxon>
        <taxon>Thelohanellus</taxon>
    </lineage>
</organism>
<sequence>MVSCVSNRHESIKNVIHDALQGCSENTLAAFPNGPSLSHCVQRARHKQNHAPPIPVQLQGFNIPDKYSKLLPGILFLQCDSGRDDAEHILIFGFEDNLDLLLRHRHWLADGTFKCLPAVFYQSFTLHVYIEGSVVPAFIYRLVQVLGLQTDYKEEEFLLFVRMLVAIAFPPVADVVDGVDTLIDAGYSVRAGPIESHIFFNSVECKSKCSRVFASYKKQQGRLALRFPKLLAVHSHIVVEITLTTQTRK</sequence>
<reference evidence="1 2" key="1">
    <citation type="journal article" date="2014" name="Genome Biol. Evol.">
        <title>The genome of the myxosporean Thelohanellus kitauei shows adaptations to nutrient acquisition within its fish host.</title>
        <authorList>
            <person name="Yang Y."/>
            <person name="Xiong J."/>
            <person name="Zhou Z."/>
            <person name="Huo F."/>
            <person name="Miao W."/>
            <person name="Ran C."/>
            <person name="Liu Y."/>
            <person name="Zhang J."/>
            <person name="Feng J."/>
            <person name="Wang M."/>
            <person name="Wang M."/>
            <person name="Wang L."/>
            <person name="Yao B."/>
        </authorList>
    </citation>
    <scope>NUCLEOTIDE SEQUENCE [LARGE SCALE GENOMIC DNA]</scope>
    <source>
        <strain evidence="1">Wuqing</strain>
    </source>
</reference>
<protein>
    <submittedName>
        <fullName evidence="1">Uncharacterized protein</fullName>
    </submittedName>
</protein>
<accession>A0A0C2M3W6</accession>
<comment type="caution">
    <text evidence="1">The sequence shown here is derived from an EMBL/GenBank/DDBJ whole genome shotgun (WGS) entry which is preliminary data.</text>
</comment>
<dbReference type="Proteomes" id="UP000031668">
    <property type="component" value="Unassembled WGS sequence"/>
</dbReference>
<gene>
    <name evidence="1" type="ORF">RF11_06671</name>
</gene>
<name>A0A0C2M3W6_THEKT</name>
<dbReference type="EMBL" id="JWZT01005273">
    <property type="protein sequence ID" value="KII61715.1"/>
    <property type="molecule type" value="Genomic_DNA"/>
</dbReference>
<dbReference type="AlphaFoldDB" id="A0A0C2M3W6"/>
<evidence type="ECO:0000313" key="1">
    <source>
        <dbReference type="EMBL" id="KII61715.1"/>
    </source>
</evidence>
<evidence type="ECO:0000313" key="2">
    <source>
        <dbReference type="Proteomes" id="UP000031668"/>
    </source>
</evidence>